<feature type="compositionally biased region" description="Low complexity" evidence="1">
    <location>
        <begin position="975"/>
        <end position="999"/>
    </location>
</feature>
<feature type="region of interest" description="Disordered" evidence="1">
    <location>
        <begin position="926"/>
        <end position="1014"/>
    </location>
</feature>
<dbReference type="PANTHER" id="PTHR36721:SF1">
    <property type="entry name" value="OS04G0446401 PROTEIN"/>
    <property type="match status" value="1"/>
</dbReference>
<feature type="compositionally biased region" description="Low complexity" evidence="1">
    <location>
        <begin position="506"/>
        <end position="521"/>
    </location>
</feature>
<feature type="compositionally biased region" description="Low complexity" evidence="1">
    <location>
        <begin position="564"/>
        <end position="582"/>
    </location>
</feature>
<feature type="compositionally biased region" description="Pro residues" evidence="1">
    <location>
        <begin position="604"/>
        <end position="615"/>
    </location>
</feature>
<feature type="compositionally biased region" description="Low complexity" evidence="1">
    <location>
        <begin position="64"/>
        <end position="74"/>
    </location>
</feature>
<feature type="region of interest" description="Disordered" evidence="1">
    <location>
        <begin position="422"/>
        <end position="633"/>
    </location>
</feature>
<feature type="compositionally biased region" description="Polar residues" evidence="1">
    <location>
        <begin position="1074"/>
        <end position="1088"/>
    </location>
</feature>
<feature type="compositionally biased region" description="Basic and acidic residues" evidence="1">
    <location>
        <begin position="1063"/>
        <end position="1073"/>
    </location>
</feature>
<dbReference type="EMBL" id="KZ819343">
    <property type="protein sequence ID" value="PWN17665.1"/>
    <property type="molecule type" value="Genomic_DNA"/>
</dbReference>
<feature type="compositionally biased region" description="Low complexity" evidence="1">
    <location>
        <begin position="834"/>
        <end position="849"/>
    </location>
</feature>
<gene>
    <name evidence="2" type="ORF">BCV69DRAFT_315310</name>
</gene>
<dbReference type="PANTHER" id="PTHR36721">
    <property type="entry name" value="PROLINE-RICH FAMILY PROTEIN"/>
    <property type="match status" value="1"/>
</dbReference>
<evidence type="ECO:0000313" key="3">
    <source>
        <dbReference type="Proteomes" id="UP000245942"/>
    </source>
</evidence>
<protein>
    <submittedName>
        <fullName evidence="2">Uncharacterized protein</fullName>
    </submittedName>
</protein>
<keyword evidence="3" id="KW-1185">Reference proteome</keyword>
<organism evidence="2 3">
    <name type="scientific">Pseudomicrostroma glucosiphilum</name>
    <dbReference type="NCBI Taxonomy" id="1684307"/>
    <lineage>
        <taxon>Eukaryota</taxon>
        <taxon>Fungi</taxon>
        <taxon>Dikarya</taxon>
        <taxon>Basidiomycota</taxon>
        <taxon>Ustilaginomycotina</taxon>
        <taxon>Exobasidiomycetes</taxon>
        <taxon>Microstromatales</taxon>
        <taxon>Microstromatales incertae sedis</taxon>
        <taxon>Pseudomicrostroma</taxon>
    </lineage>
</organism>
<reference evidence="2 3" key="1">
    <citation type="journal article" date="2018" name="Mol. Biol. Evol.">
        <title>Broad Genomic Sampling Reveals a Smut Pathogenic Ancestry of the Fungal Clade Ustilaginomycotina.</title>
        <authorList>
            <person name="Kijpornyongpan T."/>
            <person name="Mondo S.J."/>
            <person name="Barry K."/>
            <person name="Sandor L."/>
            <person name="Lee J."/>
            <person name="Lipzen A."/>
            <person name="Pangilinan J."/>
            <person name="LaButti K."/>
            <person name="Hainaut M."/>
            <person name="Henrissat B."/>
            <person name="Grigoriev I.V."/>
            <person name="Spatafora J.W."/>
            <person name="Aime M.C."/>
        </authorList>
    </citation>
    <scope>NUCLEOTIDE SEQUENCE [LARGE SCALE GENOMIC DNA]</scope>
    <source>
        <strain evidence="2 3">MCA 4718</strain>
    </source>
</reference>
<evidence type="ECO:0000313" key="2">
    <source>
        <dbReference type="EMBL" id="PWN17665.1"/>
    </source>
</evidence>
<feature type="compositionally biased region" description="Polar residues" evidence="1">
    <location>
        <begin position="459"/>
        <end position="468"/>
    </location>
</feature>
<feature type="region of interest" description="Disordered" evidence="1">
    <location>
        <begin position="675"/>
        <end position="698"/>
    </location>
</feature>
<dbReference type="RefSeq" id="XP_025344825.1">
    <property type="nucleotide sequence ID" value="XM_025495192.1"/>
</dbReference>
<feature type="compositionally biased region" description="Pro residues" evidence="1">
    <location>
        <begin position="109"/>
        <end position="120"/>
    </location>
</feature>
<feature type="region of interest" description="Disordered" evidence="1">
    <location>
        <begin position="1241"/>
        <end position="1261"/>
    </location>
</feature>
<feature type="region of interest" description="Disordered" evidence="1">
    <location>
        <begin position="1160"/>
        <end position="1222"/>
    </location>
</feature>
<feature type="compositionally biased region" description="Basic and acidic residues" evidence="1">
    <location>
        <begin position="1310"/>
        <end position="1325"/>
    </location>
</feature>
<dbReference type="Proteomes" id="UP000245942">
    <property type="component" value="Unassembled WGS sequence"/>
</dbReference>
<evidence type="ECO:0000256" key="1">
    <source>
        <dbReference type="SAM" id="MobiDB-lite"/>
    </source>
</evidence>
<feature type="compositionally biased region" description="Low complexity" evidence="1">
    <location>
        <begin position="1163"/>
        <end position="1172"/>
    </location>
</feature>
<feature type="region of interest" description="Disordered" evidence="1">
    <location>
        <begin position="1101"/>
        <end position="1121"/>
    </location>
</feature>
<sequence>MQRQHHYQPQQPHLPTTNTPLRQAQPHTPLPSATIHHHSAALPSSSPPHSLALALPLPQPAYRSLPSSSSTSPPLSNPKPSNPRRLPSSSSTACSPPPRPRIRKRWLPAPSPPPPPPPVPASAATGSRLVLPALFETRQGAELWARVYIGGEERDLATRLAIVHRPRAGAITKGATEEEAAQVPQTTLTSSGGRGKAKASARKRDPDKPWLVRAGDNNRPGDLVLQCTSHKCTGCKWKLVISQHLKDAEVASLFPTTSAQATATIAASASAPSSSSGPSSSSSSSSPYYYSLSNPIQSHSLLCIRGPLYAQFLPKFRSWLAAQETPASSAKEEKAWLKNFAARWCKEERKRREREGEGRGEDMDMHTAEPQEALGQQEGDQLEDEDASFSDYQLPLQEDQDHNDQHDENDDCDFFADLDVDEPLPMANANGGSDSDRGQAGHLASSRALSDHREESIDDFTSASSDLTGASHKHSTSPHAAQNLDEDLTEATPTSLGLGRSRARDTWSAAATSTSPPCSDAYAPALPAATTSRARSISTSVSTSSSTSLSTSRFTGPMSTSAISPSTSIRTSYSLSSSTSATGAGRGKDQSTASCPSTRRRSPTPIPIIPLPLPTYPARTLPAPSPPPGESEPQTLRFWWASEPSKTLCAALEPHVPGVTEWVRERMQVQYHSRMRGSVQGGGGRGESTSSERGKDKALLRRCESAGWAQRGETHRRDTGIARSDVLDLLGLVRTVDELMTRSPWALRSAEGTEALCEGERVRERREAATAATGTSTFSSTFFTGPAPATWTSSSTTPSATLEPTPGTSVAALKSLPHLPSIIIHVPSVGEAPSFSSDSSSSSSSGTSTSEDESDSESRSNGTTEDAEGFSSAGSAISSASSTATATARGSAAGNSASLWPQGVLLIWPSPKESRVQSSWEFLKRMGRKEKGKGKEKDMAQKSKKQSRTSRSEEHLAANTKATTREAPLDAQERASAAPSSSTASPSTATSSLPSSSSPVRPQEQASEDLPATPPSVLVFSSKLLFFYPSLESLQLRHGLLLPVGDGNGPEEEKEREKRRKRGQEAEPDKQQERSWGSWTVENRQGQQEAALVQKSMLPTVGLASSGGSGEEPSPPFYPITTPAATIRAAAAATSDSISTLTSNTKFSSSDGPQVAATRAFTEQSHAQSQARARAEATGQAFDSLQAPKASTVTRTSRRSQPRSRLRSRAESGPKPVTPSIAQLHALVPCTLAELKERLSPSGLPSQKYERSTSAAAAPRSAARNLDRAPFSHCLHCWEPSASSLRRLLEEMPELRSAWGVSVGGWEVQRDADAHQDEAEAREPGGESTTKGGERGGRKRRKEMHRAGFGMRRRKKRRLGG</sequence>
<feature type="region of interest" description="Disordered" evidence="1">
    <location>
        <begin position="1"/>
        <end position="124"/>
    </location>
</feature>
<feature type="compositionally biased region" description="Low complexity" evidence="1">
    <location>
        <begin position="528"/>
        <end position="555"/>
    </location>
</feature>
<feature type="compositionally biased region" description="Basic residues" evidence="1">
    <location>
        <begin position="1351"/>
        <end position="1361"/>
    </location>
</feature>
<feature type="compositionally biased region" description="Low complexity" evidence="1">
    <location>
        <begin position="83"/>
        <end position="94"/>
    </location>
</feature>
<feature type="region of interest" description="Disordered" evidence="1">
    <location>
        <begin position="1310"/>
        <end position="1361"/>
    </location>
</feature>
<name>A0A316U420_9BASI</name>
<feature type="compositionally biased region" description="Low complexity" evidence="1">
    <location>
        <begin position="1252"/>
        <end position="1261"/>
    </location>
</feature>
<proteinExistence type="predicted"/>
<feature type="compositionally biased region" description="Basic residues" evidence="1">
    <location>
        <begin position="1196"/>
        <end position="1207"/>
    </location>
</feature>
<feature type="compositionally biased region" description="Low complexity" evidence="1">
    <location>
        <begin position="40"/>
        <end position="56"/>
    </location>
</feature>
<feature type="region of interest" description="Disordered" evidence="1">
    <location>
        <begin position="174"/>
        <end position="215"/>
    </location>
</feature>
<feature type="region of interest" description="Disordered" evidence="1">
    <location>
        <begin position="1041"/>
        <end position="1088"/>
    </location>
</feature>
<feature type="region of interest" description="Disordered" evidence="1">
    <location>
        <begin position="833"/>
        <end position="876"/>
    </location>
</feature>
<feature type="compositionally biased region" description="Basic and acidic residues" evidence="1">
    <location>
        <begin position="963"/>
        <end position="973"/>
    </location>
</feature>
<dbReference type="GeneID" id="37016926"/>
<feature type="compositionally biased region" description="Polar residues" evidence="1">
    <location>
        <begin position="16"/>
        <end position="26"/>
    </location>
</feature>
<accession>A0A316U420</accession>